<protein>
    <submittedName>
        <fullName evidence="2">Uncharacterized protein</fullName>
    </submittedName>
</protein>
<evidence type="ECO:0000313" key="2">
    <source>
        <dbReference type="EMBL" id="MDU0338831.1"/>
    </source>
</evidence>
<evidence type="ECO:0000256" key="1">
    <source>
        <dbReference type="SAM" id="SignalP"/>
    </source>
</evidence>
<accession>A0ABU3S2A7</accession>
<dbReference type="EMBL" id="JAWDID010000003">
    <property type="protein sequence ID" value="MDU0338831.1"/>
    <property type="molecule type" value="Genomic_DNA"/>
</dbReference>
<proteinExistence type="predicted"/>
<reference evidence="2 3" key="1">
    <citation type="submission" date="2023-09" db="EMBL/GenBank/DDBJ databases">
        <title>Whole genome shotgun sequencing (WGS) of Bosea sp. ZW T0_25, isolated from stored onions (Allium cepa).</title>
        <authorList>
            <person name="Stoll D.A."/>
            <person name="Huch M."/>
        </authorList>
    </citation>
    <scope>NUCLEOTIDE SEQUENCE [LARGE SCALE GENOMIC DNA]</scope>
    <source>
        <strain evidence="2 3">ZW T0_25</strain>
    </source>
</reference>
<sequence>MRRVSLLSALAATLCLAALPAQAGGEVYGDPAYRSGGRYVDPADRAEERIIPMYGNLPACEDPAVLGEITSWFNSREAKFWGPLRVVSFDHVRPIAWRPWGADFIPRRFCTARVMTNDGVLRRVDYSVRENLGLFGWTWNVNWCVDGLDRHRSYAPGCQMARPGPER</sequence>
<dbReference type="Proteomes" id="UP001254257">
    <property type="component" value="Unassembled WGS sequence"/>
</dbReference>
<evidence type="ECO:0000313" key="3">
    <source>
        <dbReference type="Proteomes" id="UP001254257"/>
    </source>
</evidence>
<feature type="signal peptide" evidence="1">
    <location>
        <begin position="1"/>
        <end position="23"/>
    </location>
</feature>
<gene>
    <name evidence="2" type="ORF">RKE40_03025</name>
</gene>
<dbReference type="RefSeq" id="WP_316016767.1">
    <property type="nucleotide sequence ID" value="NZ_JAWDID010000003.1"/>
</dbReference>
<keyword evidence="1" id="KW-0732">Signal</keyword>
<keyword evidence="3" id="KW-1185">Reference proteome</keyword>
<feature type="chain" id="PRO_5047494654" evidence="1">
    <location>
        <begin position="24"/>
        <end position="167"/>
    </location>
</feature>
<organism evidence="2 3">
    <name type="scientific">Bosea rubneri</name>
    <dbReference type="NCBI Taxonomy" id="3075434"/>
    <lineage>
        <taxon>Bacteria</taxon>
        <taxon>Pseudomonadati</taxon>
        <taxon>Pseudomonadota</taxon>
        <taxon>Alphaproteobacteria</taxon>
        <taxon>Hyphomicrobiales</taxon>
        <taxon>Boseaceae</taxon>
        <taxon>Bosea</taxon>
    </lineage>
</organism>
<name>A0ABU3S2A7_9HYPH</name>
<comment type="caution">
    <text evidence="2">The sequence shown here is derived from an EMBL/GenBank/DDBJ whole genome shotgun (WGS) entry which is preliminary data.</text>
</comment>